<dbReference type="PANTHER" id="PTHR34098:SF1">
    <property type="entry name" value="F-BOX ONLY PROTEIN 47"/>
    <property type="match status" value="1"/>
</dbReference>
<sequence>MTVRWEGSAGAWVTMFFCVFSRLCVRTNIRREMHRNIGQQIFATQMNYLCNYDLRKRSCKNCVYHGELSNAHASNFNVYNRITNIFHRKRKCGYSRGNLYFSVARKTQQLREQILFQLTGQELSSSLAMVCFALAWKAAQQLLSISLTSSMFNSEVRCYLLLENAHQKFLAETTTCMEEDLFDLDPFYAWGMLLKASTIVMDSRERRSFLSSFFFKFCEKWDFHECEALMYMVLCFTELNQLMYKVLFDEVGKYPSLEMEIRMRLRGLFLSHSTKDERDYGFWISAILRTQQTTKLQGKLFMIMFGPIKITEYGCGESFDDFDKIMKSPVLCDGSIDLQHMCARLLGSIALGFYHLSNTSTLGYYAWSDDQLFILMEEISMLPKTWMFDNFASLLALRPQIIHIALFTLLLEGRMDEAAHVFHGVKAVLHRWGVFVSGAVSDVMLKIFRALPATNRRLFLSSLLKTESYQLSGLLLDAPCRRYLRESYLMTV</sequence>
<reference evidence="3" key="1">
    <citation type="submission" date="2022-11" db="UniProtKB">
        <authorList>
            <consortium name="WormBaseParasite"/>
        </authorList>
    </citation>
    <scope>IDENTIFICATION</scope>
</reference>
<protein>
    <recommendedName>
        <fullName evidence="1">FBXO47 ARM repeats region domain-containing protein</fullName>
    </recommendedName>
</protein>
<dbReference type="PANTHER" id="PTHR34098">
    <property type="entry name" value="F-BOX ONLY PROTEIN 47"/>
    <property type="match status" value="1"/>
</dbReference>
<evidence type="ECO:0000313" key="2">
    <source>
        <dbReference type="Proteomes" id="UP000887581"/>
    </source>
</evidence>
<name>A0A915PVS3_9BILA</name>
<dbReference type="Proteomes" id="UP000887581">
    <property type="component" value="Unplaced"/>
</dbReference>
<keyword evidence="2" id="KW-1185">Reference proteome</keyword>
<accession>A0A915PVS3</accession>
<dbReference type="Pfam" id="PF24467">
    <property type="entry name" value="ARM_FBXO47"/>
    <property type="match status" value="1"/>
</dbReference>
<dbReference type="InterPro" id="IPR038946">
    <property type="entry name" value="FBXO47"/>
</dbReference>
<proteinExistence type="predicted"/>
<dbReference type="WBParaSite" id="sdigi.contig293.g7151.t1">
    <property type="protein sequence ID" value="sdigi.contig293.g7151.t1"/>
    <property type="gene ID" value="sdigi.contig293.g7151"/>
</dbReference>
<evidence type="ECO:0000313" key="3">
    <source>
        <dbReference type="WBParaSite" id="sdigi.contig293.g7151.t1"/>
    </source>
</evidence>
<evidence type="ECO:0000259" key="1">
    <source>
        <dbReference type="Pfam" id="PF24467"/>
    </source>
</evidence>
<organism evidence="2 3">
    <name type="scientific">Setaria digitata</name>
    <dbReference type="NCBI Taxonomy" id="48799"/>
    <lineage>
        <taxon>Eukaryota</taxon>
        <taxon>Metazoa</taxon>
        <taxon>Ecdysozoa</taxon>
        <taxon>Nematoda</taxon>
        <taxon>Chromadorea</taxon>
        <taxon>Rhabditida</taxon>
        <taxon>Spirurina</taxon>
        <taxon>Spiruromorpha</taxon>
        <taxon>Filarioidea</taxon>
        <taxon>Setariidae</taxon>
        <taxon>Setaria</taxon>
    </lineage>
</organism>
<dbReference type="AlphaFoldDB" id="A0A915PVS3"/>
<dbReference type="InterPro" id="IPR056622">
    <property type="entry name" value="ARM_FBXO47"/>
</dbReference>
<feature type="domain" description="FBXO47 ARM repeats region" evidence="1">
    <location>
        <begin position="236"/>
        <end position="483"/>
    </location>
</feature>